<dbReference type="GO" id="GO:0003995">
    <property type="term" value="F:acyl-CoA dehydrogenase activity"/>
    <property type="evidence" value="ECO:0007669"/>
    <property type="project" value="TreeGrafter"/>
</dbReference>
<dbReference type="Gene3D" id="1.20.140.10">
    <property type="entry name" value="Butyryl-CoA Dehydrogenase, subunit A, domain 3"/>
    <property type="match status" value="1"/>
</dbReference>
<keyword evidence="3" id="KW-0285">Flavoprotein</keyword>
<sequence length="393" mass="42138">MLLSLTELQEMIESSVLEFLTHEYDFLKRANSLHAPHAIAQPIWQGFADMGWLGLPLSEADGGIDGHAMESGLLMRAFGRHLVVEPYLSSVLLGTRLLAEFGSAKQRESWLPSLLDGTRRLVLAHEEFGNSDPWAPRATRAREEAGGFILNGKKSLVAGAPGASAVLLSAQLDGGAHALFVLPLDTPGLSVTERRTLDSGRAADLTLEGVQVAAAAKLGDAGDVTPVLERILAEAIVNLCWEASGAMQAALEQTAAYTKERMQFGQSISKFQVVQHRLAEMAVGCEEALSACQLAALRIDSDPASARAMAAMAKSKVGRGALLVAKEAVQLHGAMGVSEELAIASYFRKLQGFSQQFGGAAWFAERYGEHMLDSNEYRASRTLLTQKGIQHAS</sequence>
<proteinExistence type="inferred from homology"/>
<dbReference type="SUPFAM" id="SSF47203">
    <property type="entry name" value="Acyl-CoA dehydrogenase C-terminal domain-like"/>
    <property type="match status" value="1"/>
</dbReference>
<evidence type="ECO:0000256" key="3">
    <source>
        <dbReference type="ARBA" id="ARBA00022630"/>
    </source>
</evidence>
<name>A0A3A3G5Y7_9BURK</name>
<dbReference type="Gene3D" id="1.10.540.10">
    <property type="entry name" value="Acyl-CoA dehydrogenase/oxidase, N-terminal domain"/>
    <property type="match status" value="1"/>
</dbReference>
<evidence type="ECO:0000256" key="5">
    <source>
        <dbReference type="ARBA" id="ARBA00023002"/>
    </source>
</evidence>
<comment type="cofactor">
    <cofactor evidence="1">
        <name>FAD</name>
        <dbReference type="ChEBI" id="CHEBI:57692"/>
    </cofactor>
</comment>
<dbReference type="OrthoDB" id="9770681at2"/>
<dbReference type="EMBL" id="QYUQ01000002">
    <property type="protein sequence ID" value="RJG03351.1"/>
    <property type="molecule type" value="Genomic_DNA"/>
</dbReference>
<dbReference type="InterPro" id="IPR009100">
    <property type="entry name" value="AcylCoA_DH/oxidase_NM_dom_sf"/>
</dbReference>
<keyword evidence="5" id="KW-0560">Oxidoreductase</keyword>
<dbReference type="Pfam" id="PF00441">
    <property type="entry name" value="Acyl-CoA_dh_1"/>
    <property type="match status" value="1"/>
</dbReference>
<dbReference type="CDD" id="cd00567">
    <property type="entry name" value="ACAD"/>
    <property type="match status" value="1"/>
</dbReference>
<protein>
    <submittedName>
        <fullName evidence="9">Acyl-CoA dehydrogenase</fullName>
    </submittedName>
</protein>
<evidence type="ECO:0000313" key="9">
    <source>
        <dbReference type="EMBL" id="RJG03351.1"/>
    </source>
</evidence>
<evidence type="ECO:0000259" key="7">
    <source>
        <dbReference type="Pfam" id="PF02770"/>
    </source>
</evidence>
<dbReference type="Gene3D" id="2.40.110.10">
    <property type="entry name" value="Butyryl-CoA Dehydrogenase, subunit A, domain 2"/>
    <property type="match status" value="1"/>
</dbReference>
<evidence type="ECO:0000259" key="6">
    <source>
        <dbReference type="Pfam" id="PF00441"/>
    </source>
</evidence>
<feature type="domain" description="Acyl-CoA dehydrogenase/oxidase N-terminal" evidence="8">
    <location>
        <begin position="6"/>
        <end position="117"/>
    </location>
</feature>
<evidence type="ECO:0000313" key="10">
    <source>
        <dbReference type="Proteomes" id="UP000266327"/>
    </source>
</evidence>
<dbReference type="RefSeq" id="WP_119786846.1">
    <property type="nucleotide sequence ID" value="NZ_QYUQ01000002.1"/>
</dbReference>
<dbReference type="PANTHER" id="PTHR43884:SF20">
    <property type="entry name" value="ACYL-COA DEHYDROGENASE FADE28"/>
    <property type="match status" value="1"/>
</dbReference>
<comment type="similarity">
    <text evidence="2">Belongs to the acyl-CoA dehydrogenase family.</text>
</comment>
<accession>A0A3A3G5Y7</accession>
<feature type="domain" description="Acyl-CoA dehydrogenase/oxidase C-terminal" evidence="6">
    <location>
        <begin position="235"/>
        <end position="353"/>
    </location>
</feature>
<dbReference type="PANTHER" id="PTHR43884">
    <property type="entry name" value="ACYL-COA DEHYDROGENASE"/>
    <property type="match status" value="1"/>
</dbReference>
<evidence type="ECO:0000259" key="8">
    <source>
        <dbReference type="Pfam" id="PF02771"/>
    </source>
</evidence>
<dbReference type="InterPro" id="IPR036250">
    <property type="entry name" value="AcylCo_DH-like_C"/>
</dbReference>
<dbReference type="InterPro" id="IPR013786">
    <property type="entry name" value="AcylCoA_DH/ox_N"/>
</dbReference>
<feature type="domain" description="Acyl-CoA oxidase/dehydrogenase middle" evidence="7">
    <location>
        <begin position="127"/>
        <end position="197"/>
    </location>
</feature>
<comment type="caution">
    <text evidence="9">The sequence shown here is derived from an EMBL/GenBank/DDBJ whole genome shotgun (WGS) entry which is preliminary data.</text>
</comment>
<dbReference type="AlphaFoldDB" id="A0A3A3G5Y7"/>
<dbReference type="Pfam" id="PF02771">
    <property type="entry name" value="Acyl-CoA_dh_N"/>
    <property type="match status" value="1"/>
</dbReference>
<dbReference type="InterPro" id="IPR009075">
    <property type="entry name" value="AcylCo_DH/oxidase_C"/>
</dbReference>
<dbReference type="InterPro" id="IPR006091">
    <property type="entry name" value="Acyl-CoA_Oxase/DH_mid-dom"/>
</dbReference>
<dbReference type="Proteomes" id="UP000266327">
    <property type="component" value="Unassembled WGS sequence"/>
</dbReference>
<dbReference type="InterPro" id="IPR037069">
    <property type="entry name" value="AcylCoA_DH/ox_N_sf"/>
</dbReference>
<dbReference type="InterPro" id="IPR046373">
    <property type="entry name" value="Acyl-CoA_Oxase/DH_mid-dom_sf"/>
</dbReference>
<evidence type="ECO:0000256" key="1">
    <source>
        <dbReference type="ARBA" id="ARBA00001974"/>
    </source>
</evidence>
<dbReference type="SUPFAM" id="SSF56645">
    <property type="entry name" value="Acyl-CoA dehydrogenase NM domain-like"/>
    <property type="match status" value="1"/>
</dbReference>
<keyword evidence="10" id="KW-1185">Reference proteome</keyword>
<evidence type="ECO:0000256" key="2">
    <source>
        <dbReference type="ARBA" id="ARBA00009347"/>
    </source>
</evidence>
<evidence type="ECO:0000256" key="4">
    <source>
        <dbReference type="ARBA" id="ARBA00022827"/>
    </source>
</evidence>
<gene>
    <name evidence="9" type="ORF">D3878_18590</name>
</gene>
<dbReference type="GO" id="GO:0050660">
    <property type="term" value="F:flavin adenine dinucleotide binding"/>
    <property type="evidence" value="ECO:0007669"/>
    <property type="project" value="InterPro"/>
</dbReference>
<reference evidence="10" key="1">
    <citation type="submission" date="2018-09" db="EMBL/GenBank/DDBJ databases">
        <authorList>
            <person name="Zhu H."/>
        </authorList>
    </citation>
    <scope>NUCLEOTIDE SEQUENCE [LARGE SCALE GENOMIC DNA]</scope>
    <source>
        <strain evidence="10">K1S02-23</strain>
    </source>
</reference>
<dbReference type="Pfam" id="PF02770">
    <property type="entry name" value="Acyl-CoA_dh_M"/>
    <property type="match status" value="1"/>
</dbReference>
<organism evidence="9 10">
    <name type="scientific">Noviherbaspirillum sedimenti</name>
    <dbReference type="NCBI Taxonomy" id="2320865"/>
    <lineage>
        <taxon>Bacteria</taxon>
        <taxon>Pseudomonadati</taxon>
        <taxon>Pseudomonadota</taxon>
        <taxon>Betaproteobacteria</taxon>
        <taxon>Burkholderiales</taxon>
        <taxon>Oxalobacteraceae</taxon>
        <taxon>Noviherbaspirillum</taxon>
    </lineage>
</organism>
<keyword evidence="4" id="KW-0274">FAD</keyword>